<name>A0A7W5FWX5_9BURK</name>
<evidence type="ECO:0000313" key="2">
    <source>
        <dbReference type="Proteomes" id="UP000541535"/>
    </source>
</evidence>
<accession>A0A7W5FWX5</accession>
<dbReference type="RefSeq" id="WP_183444153.1">
    <property type="nucleotide sequence ID" value="NZ_JACHXD010000039.1"/>
</dbReference>
<evidence type="ECO:0000313" key="1">
    <source>
        <dbReference type="EMBL" id="MBB3122495.1"/>
    </source>
</evidence>
<protein>
    <submittedName>
        <fullName evidence="1">Uncharacterized protein</fullName>
    </submittedName>
</protein>
<proteinExistence type="predicted"/>
<sequence>MTHSEFRQISIPLGATISLTREDGTKDIYILRGDQQGSFYEDQGGQRHSDIGIYLELAIKTEGGWQLV</sequence>
<reference evidence="1 2" key="1">
    <citation type="submission" date="2020-08" db="EMBL/GenBank/DDBJ databases">
        <title>Genomic Encyclopedia of Type Strains, Phase III (KMG-III): the genomes of soil and plant-associated and newly described type strains.</title>
        <authorList>
            <person name="Whitman W."/>
        </authorList>
    </citation>
    <scope>NUCLEOTIDE SEQUENCE [LARGE SCALE GENOMIC DNA]</scope>
    <source>
        <strain evidence="1 2">CECT 8897</strain>
    </source>
</reference>
<gene>
    <name evidence="1" type="ORF">FHS03_005596</name>
</gene>
<comment type="caution">
    <text evidence="1">The sequence shown here is derived from an EMBL/GenBank/DDBJ whole genome shotgun (WGS) entry which is preliminary data.</text>
</comment>
<dbReference type="EMBL" id="JACHXD010000039">
    <property type="protein sequence ID" value="MBB3122495.1"/>
    <property type="molecule type" value="Genomic_DNA"/>
</dbReference>
<dbReference type="AlphaFoldDB" id="A0A7W5FWX5"/>
<dbReference type="Proteomes" id="UP000541535">
    <property type="component" value="Unassembled WGS sequence"/>
</dbReference>
<organism evidence="1 2">
    <name type="scientific">Pseudoduganella violacea</name>
    <dbReference type="NCBI Taxonomy" id="1715466"/>
    <lineage>
        <taxon>Bacteria</taxon>
        <taxon>Pseudomonadati</taxon>
        <taxon>Pseudomonadota</taxon>
        <taxon>Betaproteobacteria</taxon>
        <taxon>Burkholderiales</taxon>
        <taxon>Oxalobacteraceae</taxon>
        <taxon>Telluria group</taxon>
        <taxon>Pseudoduganella</taxon>
    </lineage>
</organism>
<keyword evidence="2" id="KW-1185">Reference proteome</keyword>